<comment type="caution">
    <text evidence="1">The sequence shown here is derived from an EMBL/GenBank/DDBJ whole genome shotgun (WGS) entry which is preliminary data.</text>
</comment>
<name>A0AAW1UUH1_9CUCU</name>
<keyword evidence="2" id="KW-1185">Reference proteome</keyword>
<sequence>MEFVENIFSNMNTTSCLQKFLCNIVSESSRNLKEGKASSTDKIVDGIISSPWIINQLQDTFMYTAFQNGVEEKTVSKSTQIVIFLKIAYDRLCLYYRVFF</sequence>
<gene>
    <name evidence="1" type="ORF">WA026_005099</name>
</gene>
<protein>
    <submittedName>
        <fullName evidence="1">Uncharacterized protein</fullName>
    </submittedName>
</protein>
<accession>A0AAW1UUH1</accession>
<dbReference type="AlphaFoldDB" id="A0AAW1UUH1"/>
<proteinExistence type="predicted"/>
<dbReference type="Proteomes" id="UP001431783">
    <property type="component" value="Unassembled WGS sequence"/>
</dbReference>
<dbReference type="EMBL" id="JARQZJ010000092">
    <property type="protein sequence ID" value="KAK9884148.1"/>
    <property type="molecule type" value="Genomic_DNA"/>
</dbReference>
<evidence type="ECO:0000313" key="1">
    <source>
        <dbReference type="EMBL" id="KAK9884148.1"/>
    </source>
</evidence>
<organism evidence="1 2">
    <name type="scientific">Henosepilachna vigintioctopunctata</name>
    <dbReference type="NCBI Taxonomy" id="420089"/>
    <lineage>
        <taxon>Eukaryota</taxon>
        <taxon>Metazoa</taxon>
        <taxon>Ecdysozoa</taxon>
        <taxon>Arthropoda</taxon>
        <taxon>Hexapoda</taxon>
        <taxon>Insecta</taxon>
        <taxon>Pterygota</taxon>
        <taxon>Neoptera</taxon>
        <taxon>Endopterygota</taxon>
        <taxon>Coleoptera</taxon>
        <taxon>Polyphaga</taxon>
        <taxon>Cucujiformia</taxon>
        <taxon>Coccinelloidea</taxon>
        <taxon>Coccinellidae</taxon>
        <taxon>Epilachninae</taxon>
        <taxon>Epilachnini</taxon>
        <taxon>Henosepilachna</taxon>
    </lineage>
</organism>
<reference evidence="1 2" key="1">
    <citation type="submission" date="2023-03" db="EMBL/GenBank/DDBJ databases">
        <title>Genome insight into feeding habits of ladybird beetles.</title>
        <authorList>
            <person name="Li H.-S."/>
            <person name="Huang Y.-H."/>
            <person name="Pang H."/>
        </authorList>
    </citation>
    <scope>NUCLEOTIDE SEQUENCE [LARGE SCALE GENOMIC DNA]</scope>
    <source>
        <strain evidence="1">SYSU_2023b</strain>
        <tissue evidence="1">Whole body</tissue>
    </source>
</reference>
<evidence type="ECO:0000313" key="2">
    <source>
        <dbReference type="Proteomes" id="UP001431783"/>
    </source>
</evidence>